<feature type="transmembrane region" description="Helical" evidence="1">
    <location>
        <begin position="122"/>
        <end position="141"/>
    </location>
</feature>
<name>A0A8B8CVP9_CRAVI</name>
<keyword evidence="1" id="KW-0472">Membrane</keyword>
<evidence type="ECO:0000313" key="2">
    <source>
        <dbReference type="Proteomes" id="UP000694844"/>
    </source>
</evidence>
<dbReference type="Gene3D" id="1.20.140.150">
    <property type="match status" value="1"/>
</dbReference>
<dbReference type="OrthoDB" id="6153865at2759"/>
<feature type="transmembrane region" description="Helical" evidence="1">
    <location>
        <begin position="191"/>
        <end position="214"/>
    </location>
</feature>
<keyword evidence="1" id="KW-1133">Transmembrane helix</keyword>
<dbReference type="RefSeq" id="XP_022319873.1">
    <property type="nucleotide sequence ID" value="XM_022464165.1"/>
</dbReference>
<organism evidence="2 3">
    <name type="scientific">Crassostrea virginica</name>
    <name type="common">Eastern oyster</name>
    <dbReference type="NCBI Taxonomy" id="6565"/>
    <lineage>
        <taxon>Eukaryota</taxon>
        <taxon>Metazoa</taxon>
        <taxon>Spiralia</taxon>
        <taxon>Lophotrochozoa</taxon>
        <taxon>Mollusca</taxon>
        <taxon>Bivalvia</taxon>
        <taxon>Autobranchia</taxon>
        <taxon>Pteriomorphia</taxon>
        <taxon>Ostreida</taxon>
        <taxon>Ostreoidea</taxon>
        <taxon>Ostreidae</taxon>
        <taxon>Crassostrea</taxon>
    </lineage>
</organism>
<accession>A0A8B8CVP9</accession>
<evidence type="ECO:0000256" key="1">
    <source>
        <dbReference type="SAM" id="Phobius"/>
    </source>
</evidence>
<sequence>MLLSRNLKIFGILTFVGVVLVTVSFVSPGWINVKMKESSFDYFQNTEESIHLSAGLWYFSMCYQNSLPGWMTPRPYYDDGIMMDPPRKDRCEVHSYENYLDTNLGAGAFKRFSAVWLLETRILSSIGVFCAVLGFIGTIVFIRRQARSRCSGLLACISLSISGGTYIAAVVKTVTTTNFIAGPKIKLLCPWGLVLGGIGGLLILLSAIGHLCIISRNKSDENGPIYQMHEGTNQEIISMHPYTTIAPPGYHASVYSTISNR</sequence>
<keyword evidence="1" id="KW-0812">Transmembrane</keyword>
<dbReference type="AlphaFoldDB" id="A0A8B8CVP9"/>
<protein>
    <submittedName>
        <fullName evidence="3">Uncharacterized protein LOC111122393 isoform X2</fullName>
    </submittedName>
</protein>
<keyword evidence="2" id="KW-1185">Reference proteome</keyword>
<feature type="transmembrane region" description="Helical" evidence="1">
    <location>
        <begin position="12"/>
        <end position="31"/>
    </location>
</feature>
<dbReference type="Proteomes" id="UP000694844">
    <property type="component" value="Chromosome 2"/>
</dbReference>
<dbReference type="GeneID" id="111122393"/>
<feature type="transmembrane region" description="Helical" evidence="1">
    <location>
        <begin position="153"/>
        <end position="171"/>
    </location>
</feature>
<reference evidence="3" key="1">
    <citation type="submission" date="2025-08" db="UniProtKB">
        <authorList>
            <consortium name="RefSeq"/>
        </authorList>
    </citation>
    <scope>IDENTIFICATION</scope>
    <source>
        <tissue evidence="3">Whole sample</tissue>
    </source>
</reference>
<gene>
    <name evidence="3" type="primary">LOC111122393</name>
</gene>
<proteinExistence type="predicted"/>
<evidence type="ECO:0000313" key="3">
    <source>
        <dbReference type="RefSeq" id="XP_022319873.1"/>
    </source>
</evidence>